<evidence type="ECO:0000313" key="1">
    <source>
        <dbReference type="EMBL" id="KAJ4445959.1"/>
    </source>
</evidence>
<organism evidence="1 2">
    <name type="scientific">Periplaneta americana</name>
    <name type="common">American cockroach</name>
    <name type="synonym">Blatta americana</name>
    <dbReference type="NCBI Taxonomy" id="6978"/>
    <lineage>
        <taxon>Eukaryota</taxon>
        <taxon>Metazoa</taxon>
        <taxon>Ecdysozoa</taxon>
        <taxon>Arthropoda</taxon>
        <taxon>Hexapoda</taxon>
        <taxon>Insecta</taxon>
        <taxon>Pterygota</taxon>
        <taxon>Neoptera</taxon>
        <taxon>Polyneoptera</taxon>
        <taxon>Dictyoptera</taxon>
        <taxon>Blattodea</taxon>
        <taxon>Blattoidea</taxon>
        <taxon>Blattidae</taxon>
        <taxon>Blattinae</taxon>
        <taxon>Periplaneta</taxon>
    </lineage>
</organism>
<gene>
    <name evidence="1" type="ORF">ANN_12645</name>
</gene>
<dbReference type="Proteomes" id="UP001148838">
    <property type="component" value="Unassembled WGS sequence"/>
</dbReference>
<sequence length="147" mass="16596">MAGLCEGGNEPPGSLKAIDTSLLSMKQYYTRKIIDCIRTLADNPELNLGNRVFIMKMHSVIHNQLSAPVYRPMLQYSWQSADYVIPKQVSDFKNVIQVAFDFSALECDSEDCLGVQRALQLQELKALHERPNIEESRTIQILCYGAS</sequence>
<proteinExistence type="predicted"/>
<name>A0ABQ8TH68_PERAM</name>
<accession>A0ABQ8TH68</accession>
<keyword evidence="2" id="KW-1185">Reference proteome</keyword>
<dbReference type="EMBL" id="JAJSOF020000009">
    <property type="protein sequence ID" value="KAJ4445959.1"/>
    <property type="molecule type" value="Genomic_DNA"/>
</dbReference>
<evidence type="ECO:0000313" key="2">
    <source>
        <dbReference type="Proteomes" id="UP001148838"/>
    </source>
</evidence>
<comment type="caution">
    <text evidence="1">The sequence shown here is derived from an EMBL/GenBank/DDBJ whole genome shotgun (WGS) entry which is preliminary data.</text>
</comment>
<protein>
    <submittedName>
        <fullName evidence="1">Uncharacterized protein</fullName>
    </submittedName>
</protein>
<reference evidence="1 2" key="1">
    <citation type="journal article" date="2022" name="Allergy">
        <title>Genome assembly and annotation of Periplaneta americana reveal a comprehensive cockroach allergen profile.</title>
        <authorList>
            <person name="Wang L."/>
            <person name="Xiong Q."/>
            <person name="Saelim N."/>
            <person name="Wang L."/>
            <person name="Nong W."/>
            <person name="Wan A.T."/>
            <person name="Shi M."/>
            <person name="Liu X."/>
            <person name="Cao Q."/>
            <person name="Hui J.H.L."/>
            <person name="Sookrung N."/>
            <person name="Leung T.F."/>
            <person name="Tungtrongchitr A."/>
            <person name="Tsui S.K.W."/>
        </authorList>
    </citation>
    <scope>NUCLEOTIDE SEQUENCE [LARGE SCALE GENOMIC DNA]</scope>
    <source>
        <strain evidence="1">PWHHKU_190912</strain>
    </source>
</reference>